<dbReference type="PIRSF" id="PIRSF018968">
    <property type="entry name" value="ABC_permease_BceB"/>
    <property type="match status" value="1"/>
</dbReference>
<accession>A0A3B0CM41</accession>
<organism evidence="8 9">
    <name type="scientific">Paenibacillus ginsengarvi</name>
    <dbReference type="NCBI Taxonomy" id="400777"/>
    <lineage>
        <taxon>Bacteria</taxon>
        <taxon>Bacillati</taxon>
        <taxon>Bacillota</taxon>
        <taxon>Bacilli</taxon>
        <taxon>Bacillales</taxon>
        <taxon>Paenibacillaceae</taxon>
        <taxon>Paenibacillus</taxon>
    </lineage>
</organism>
<feature type="transmembrane region" description="Helical" evidence="6">
    <location>
        <begin position="20"/>
        <end position="40"/>
    </location>
</feature>
<dbReference type="PANTHER" id="PTHR46795">
    <property type="entry name" value="ABC TRANSPORTER PERMEASE-RELATED-RELATED"/>
    <property type="match status" value="1"/>
</dbReference>
<dbReference type="PANTHER" id="PTHR46795:SF1">
    <property type="entry name" value="ABC TRANSPORTER PERMEASE PROTEIN"/>
    <property type="match status" value="1"/>
</dbReference>
<keyword evidence="6" id="KW-0813">Transport</keyword>
<feature type="transmembrane region" description="Helical" evidence="6">
    <location>
        <begin position="222"/>
        <end position="244"/>
    </location>
</feature>
<dbReference type="InterPro" id="IPR027022">
    <property type="entry name" value="ABC_permease_BceB-typ"/>
</dbReference>
<evidence type="ECO:0000256" key="2">
    <source>
        <dbReference type="ARBA" id="ARBA00022475"/>
    </source>
</evidence>
<keyword evidence="3 6" id="KW-0812">Transmembrane</keyword>
<dbReference type="GO" id="GO:0005886">
    <property type="term" value="C:plasma membrane"/>
    <property type="evidence" value="ECO:0007669"/>
    <property type="project" value="UniProtKB-SubCell"/>
</dbReference>
<dbReference type="RefSeq" id="WP_120746187.1">
    <property type="nucleotide sequence ID" value="NZ_RBAH01000003.1"/>
</dbReference>
<feature type="transmembrane region" description="Helical" evidence="6">
    <location>
        <begin position="522"/>
        <end position="544"/>
    </location>
</feature>
<dbReference type="Pfam" id="PF02687">
    <property type="entry name" value="FtsX"/>
    <property type="match status" value="1"/>
</dbReference>
<dbReference type="GO" id="GO:0055085">
    <property type="term" value="P:transmembrane transport"/>
    <property type="evidence" value="ECO:0007669"/>
    <property type="project" value="UniProtKB-UniRule"/>
</dbReference>
<keyword evidence="9" id="KW-1185">Reference proteome</keyword>
<dbReference type="EMBL" id="RBAH01000003">
    <property type="protein sequence ID" value="RKN85818.1"/>
    <property type="molecule type" value="Genomic_DNA"/>
</dbReference>
<gene>
    <name evidence="8" type="ORF">D7M11_05645</name>
</gene>
<dbReference type="InterPro" id="IPR003838">
    <property type="entry name" value="ABC3_permease_C"/>
</dbReference>
<keyword evidence="4 6" id="KW-1133">Transmembrane helix</keyword>
<evidence type="ECO:0000256" key="4">
    <source>
        <dbReference type="ARBA" id="ARBA00022989"/>
    </source>
</evidence>
<evidence type="ECO:0000256" key="3">
    <source>
        <dbReference type="ARBA" id="ARBA00022692"/>
    </source>
</evidence>
<sequence>MTFRHLAQSNVRGNWRRYIAFFLSSTFSVMIFFIYAAFLFHPDVINGNIRAADKVRFGMVLCEYLIVIFSFFFVLYSMSAFLKSRKKEFGLLSLFGMTNRQISKLVLYENTLIAVLAIAVGIGFGALFSKLFFLALAELLEVESPIRFYLAPKAIWLTVGGFLALFELITLFTLRQVGRSQIVELLKAAKKPKSVPAYSVWLTVLAAVCLTAGYYMAYQAKLYTILIYMVPILATVVLGTYFLFTQASVAILRRLQKATGLYYRSTHLVTIAQLVFKMKDNARTLFMVSILSAVILTASGTFYVMYQDTTNRITGNFPQTFGFTEQGEGVHNVIHPDKLKSMVADGGFELLYEVQLTGVPVPITLKQMNNTKADALLVTESDYNRIASQLGRKTIQAEPGHATYLFPYKEVAVEFFEKGSTLVTDAGGTPVAVQIDGQVNGGVIGPNIGYTGMLIVDDGDYAAWTKGVSSANKIVYYGFELRNWEKSLALSQSIENAIPQQERKRFENRVESYLDYKQFNSLTLFIGMLVSVLFFVASGSMLYFKLFTEIQDDQAQFKALSRIGMSDAEIRTITGKQIGLIFFIPVAVGALHAAFAYKALGNILGTPVWHYGIVIVCVYAAMQFGYFLLARNAYMKQLRQG</sequence>
<evidence type="ECO:0000256" key="6">
    <source>
        <dbReference type="PIRNR" id="PIRNR018968"/>
    </source>
</evidence>
<evidence type="ECO:0000259" key="7">
    <source>
        <dbReference type="Pfam" id="PF02687"/>
    </source>
</evidence>
<feature type="transmembrane region" description="Helical" evidence="6">
    <location>
        <begin position="195"/>
        <end position="216"/>
    </location>
</feature>
<feature type="transmembrane region" description="Helical" evidence="6">
    <location>
        <begin position="154"/>
        <end position="174"/>
    </location>
</feature>
<evidence type="ECO:0000256" key="1">
    <source>
        <dbReference type="ARBA" id="ARBA00004651"/>
    </source>
</evidence>
<feature type="transmembrane region" description="Helical" evidence="6">
    <location>
        <begin position="609"/>
        <end position="629"/>
    </location>
</feature>
<comment type="caution">
    <text evidence="8">The sequence shown here is derived from an EMBL/GenBank/DDBJ whole genome shotgun (WGS) entry which is preliminary data.</text>
</comment>
<dbReference type="Proteomes" id="UP000282311">
    <property type="component" value="Unassembled WGS sequence"/>
</dbReference>
<evidence type="ECO:0000256" key="5">
    <source>
        <dbReference type="ARBA" id="ARBA00023136"/>
    </source>
</evidence>
<dbReference type="OrthoDB" id="1937696at2"/>
<evidence type="ECO:0000313" key="9">
    <source>
        <dbReference type="Proteomes" id="UP000282311"/>
    </source>
</evidence>
<feature type="transmembrane region" description="Helical" evidence="6">
    <location>
        <begin position="64"/>
        <end position="84"/>
    </location>
</feature>
<evidence type="ECO:0000313" key="8">
    <source>
        <dbReference type="EMBL" id="RKN85818.1"/>
    </source>
</evidence>
<feature type="transmembrane region" description="Helical" evidence="6">
    <location>
        <begin position="578"/>
        <end position="597"/>
    </location>
</feature>
<reference evidence="8 9" key="1">
    <citation type="journal article" date="2007" name="Int. J. Syst. Evol. Microbiol.">
        <title>Paenibacillus ginsengarvi sp. nov., isolated from soil from ginseng cultivation.</title>
        <authorList>
            <person name="Yoon M.H."/>
            <person name="Ten L.N."/>
            <person name="Im W.T."/>
        </authorList>
    </citation>
    <scope>NUCLEOTIDE SEQUENCE [LARGE SCALE GENOMIC DNA]</scope>
    <source>
        <strain evidence="8 9">KCTC 13059</strain>
    </source>
</reference>
<keyword evidence="5 6" id="KW-0472">Membrane</keyword>
<feature type="transmembrane region" description="Helical" evidence="6">
    <location>
        <begin position="285"/>
        <end position="306"/>
    </location>
</feature>
<protein>
    <submittedName>
        <fullName evidence="8">ABC transporter permease</fullName>
    </submittedName>
</protein>
<feature type="transmembrane region" description="Helical" evidence="6">
    <location>
        <begin position="105"/>
        <end position="134"/>
    </location>
</feature>
<dbReference type="AlphaFoldDB" id="A0A3B0CM41"/>
<keyword evidence="2 6" id="KW-1003">Cell membrane</keyword>
<comment type="subcellular location">
    <subcellularLocation>
        <location evidence="1 6">Cell membrane</location>
        <topology evidence="1 6">Multi-pass membrane protein</topology>
    </subcellularLocation>
</comment>
<feature type="domain" description="ABC3 transporter permease C-terminal" evidence="7">
    <location>
        <begin position="65"/>
        <end position="181"/>
    </location>
</feature>
<dbReference type="InterPro" id="IPR052536">
    <property type="entry name" value="ABC-4_Integral_Memb_Prot"/>
</dbReference>
<proteinExistence type="inferred from homology"/>
<name>A0A3B0CM41_9BACL</name>
<comment type="similarity">
    <text evidence="6">Belongs to the ABC-4 integral membrane protein family.</text>
</comment>